<dbReference type="Proteomes" id="UP000607653">
    <property type="component" value="Unassembled WGS sequence"/>
</dbReference>
<gene>
    <name evidence="1" type="ORF">HUJ06_001855</name>
</gene>
<keyword evidence="2" id="KW-1185">Reference proteome</keyword>
<accession>A0A822ZJM4</accession>
<proteinExistence type="predicted"/>
<evidence type="ECO:0000313" key="1">
    <source>
        <dbReference type="EMBL" id="DAD43625.1"/>
    </source>
</evidence>
<dbReference type="EMBL" id="DUZY01000006">
    <property type="protein sequence ID" value="DAD43625.1"/>
    <property type="molecule type" value="Genomic_DNA"/>
</dbReference>
<protein>
    <submittedName>
        <fullName evidence="1">Uncharacterized protein</fullName>
    </submittedName>
</protein>
<reference evidence="1 2" key="1">
    <citation type="journal article" date="2020" name="Mol. Biol. Evol.">
        <title>Distinct Expression and Methylation Patterns for Genes with Different Fates following a Single Whole-Genome Duplication in Flowering Plants.</title>
        <authorList>
            <person name="Shi T."/>
            <person name="Rahmani R.S."/>
            <person name="Gugger P.F."/>
            <person name="Wang M."/>
            <person name="Li H."/>
            <person name="Zhang Y."/>
            <person name="Li Z."/>
            <person name="Wang Q."/>
            <person name="Van de Peer Y."/>
            <person name="Marchal K."/>
            <person name="Chen J."/>
        </authorList>
    </citation>
    <scope>NUCLEOTIDE SEQUENCE [LARGE SCALE GENOMIC DNA]</scope>
    <source>
        <tissue evidence="1">Leaf</tissue>
    </source>
</reference>
<name>A0A822ZJM4_NELNU</name>
<sequence>MLIYVAEKSPLHHLILVKPKSHNFCERRGNIKNPRSFFFSP</sequence>
<organism evidence="1 2">
    <name type="scientific">Nelumbo nucifera</name>
    <name type="common">Sacred lotus</name>
    <dbReference type="NCBI Taxonomy" id="4432"/>
    <lineage>
        <taxon>Eukaryota</taxon>
        <taxon>Viridiplantae</taxon>
        <taxon>Streptophyta</taxon>
        <taxon>Embryophyta</taxon>
        <taxon>Tracheophyta</taxon>
        <taxon>Spermatophyta</taxon>
        <taxon>Magnoliopsida</taxon>
        <taxon>Proteales</taxon>
        <taxon>Nelumbonaceae</taxon>
        <taxon>Nelumbo</taxon>
    </lineage>
</organism>
<dbReference type="AlphaFoldDB" id="A0A822ZJM4"/>
<evidence type="ECO:0000313" key="2">
    <source>
        <dbReference type="Proteomes" id="UP000607653"/>
    </source>
</evidence>
<comment type="caution">
    <text evidence="1">The sequence shown here is derived from an EMBL/GenBank/DDBJ whole genome shotgun (WGS) entry which is preliminary data.</text>
</comment>